<dbReference type="SMART" id="SM00267">
    <property type="entry name" value="GGDEF"/>
    <property type="match status" value="1"/>
</dbReference>
<feature type="transmembrane region" description="Helical" evidence="1">
    <location>
        <begin position="16"/>
        <end position="36"/>
    </location>
</feature>
<feature type="transmembrane region" description="Helical" evidence="1">
    <location>
        <begin position="215"/>
        <end position="237"/>
    </location>
</feature>
<dbReference type="SUPFAM" id="SSF141868">
    <property type="entry name" value="EAL domain-like"/>
    <property type="match status" value="1"/>
</dbReference>
<dbReference type="Proteomes" id="UP001642900">
    <property type="component" value="Unassembled WGS sequence"/>
</dbReference>
<feature type="transmembrane region" description="Helical" evidence="1">
    <location>
        <begin position="48"/>
        <end position="72"/>
    </location>
</feature>
<dbReference type="Pfam" id="PF13188">
    <property type="entry name" value="PAS_8"/>
    <property type="match status" value="1"/>
</dbReference>
<name>A0A6G4WCE5_9HYPH</name>
<keyword evidence="1" id="KW-0472">Membrane</keyword>
<dbReference type="PROSITE" id="PS50887">
    <property type="entry name" value="GGDEF"/>
    <property type="match status" value="1"/>
</dbReference>
<protein>
    <submittedName>
        <fullName evidence="5">EAL domain-containing protein</fullName>
    </submittedName>
</protein>
<gene>
    <name evidence="5" type="ORF">G6N73_14910</name>
</gene>
<dbReference type="PROSITE" id="PS50924">
    <property type="entry name" value="MHYT"/>
    <property type="match status" value="1"/>
</dbReference>
<feature type="domain" description="GGDEF" evidence="3">
    <location>
        <begin position="395"/>
        <end position="528"/>
    </location>
</feature>
<dbReference type="InterPro" id="IPR035965">
    <property type="entry name" value="PAS-like_dom_sf"/>
</dbReference>
<dbReference type="InterPro" id="IPR005330">
    <property type="entry name" value="MHYT_dom"/>
</dbReference>
<keyword evidence="1" id="KW-1133">Transmembrane helix</keyword>
<dbReference type="GO" id="GO:0003824">
    <property type="term" value="F:catalytic activity"/>
    <property type="evidence" value="ECO:0007669"/>
    <property type="project" value="UniProtKB-ARBA"/>
</dbReference>
<dbReference type="Gene3D" id="3.20.20.450">
    <property type="entry name" value="EAL domain"/>
    <property type="match status" value="1"/>
</dbReference>
<sequence length="799" mass="84990">MLKVYTCIVQEHDLRLVVLAAFVCLLASFTAIDLVHHVRRSAGSMRKIWLGVAATASGFGIWATHFIAMLAFEPGIPSGYNITLTLLSLLAAIALTGIGLNVALSSKLTGAAWLGGAVVGGGIAAMHYTGMAAFEVQGIIVWDPVLVVVSIVAGALIGAAATRVGLIDGHRKWKVYGALLLTAAICSHHFTAMGAASIIPDPRYTVPETAIPTGWLAAAVALASLVILLLACCGLALDIRDRRKMEQEADRMRGLANAAVEGLLVCDGARIATANRSFANMAGVSEQDISGTLLSAFLPDESMRAKLLGQSGELIETMLRPAEGGMIPVELVGHPVSFAGQPHQAIAVRDVRARKKAEADLHHLAQHDALTGVPNRRSFNNRLDREITLAATTGGKLALLCLDLDRFKEVNDLFGHAAGDKLLQSVVRCIGAVLNGDQMLARLGGDEFAVIVPGLHDPAAAGRIAERIIDAFRAENEDAASGGMMSTSVGIAIYPDDALDSESLMSHADTALYRAKVEGRGTYRFFEAAMGAEVKERRLIEHDLLHAVSRGELRLAYQPQKQLTSGAVIGFEALLRWQHATRGVISPDAFIPIAEESGLILQIGEWVLRTACREAATWQRPLVMAVNVSAVQLHSAQFAQLVHEVLFQTGLSPKRLELEITETALIRDKNRALATLRQLKSLGVRIAMDDFGTGYSSLSNLRAFPFDKIKIDASFIRSVDTSDEAAAIVRAVLGLGRGLGLPVLAEGVETAGELAFLAAELCHEGQGYLLGRPCPIESYEALVAASGGKPVAAAARRSA</sequence>
<evidence type="ECO:0000313" key="5">
    <source>
        <dbReference type="EMBL" id="NGO52452.1"/>
    </source>
</evidence>
<dbReference type="CDD" id="cd01948">
    <property type="entry name" value="EAL"/>
    <property type="match status" value="1"/>
</dbReference>
<dbReference type="SUPFAM" id="SSF55073">
    <property type="entry name" value="Nucleotide cyclase"/>
    <property type="match status" value="1"/>
</dbReference>
<keyword evidence="1" id="KW-0812">Transmembrane</keyword>
<dbReference type="Pfam" id="PF03707">
    <property type="entry name" value="MHYT"/>
    <property type="match status" value="2"/>
</dbReference>
<dbReference type="SUPFAM" id="SSF55785">
    <property type="entry name" value="PYP-like sensor domain (PAS domain)"/>
    <property type="match status" value="1"/>
</dbReference>
<dbReference type="AlphaFoldDB" id="A0A6G4WCE5"/>
<reference evidence="5 6" key="1">
    <citation type="submission" date="2020-02" db="EMBL/GenBank/DDBJ databases">
        <title>Genome sequence of strain CCNWXJ40-4.</title>
        <authorList>
            <person name="Gao J."/>
            <person name="Sun J."/>
        </authorList>
    </citation>
    <scope>NUCLEOTIDE SEQUENCE [LARGE SCALE GENOMIC DNA]</scope>
    <source>
        <strain evidence="5 6">CCNWXJ 40-4</strain>
    </source>
</reference>
<dbReference type="InterPro" id="IPR035919">
    <property type="entry name" value="EAL_sf"/>
</dbReference>
<dbReference type="RefSeq" id="WP_165028989.1">
    <property type="nucleotide sequence ID" value="NZ_JAAKZF010000018.1"/>
</dbReference>
<dbReference type="InterPro" id="IPR029787">
    <property type="entry name" value="Nucleotide_cyclase"/>
</dbReference>
<dbReference type="InterPro" id="IPR001633">
    <property type="entry name" value="EAL_dom"/>
</dbReference>
<dbReference type="NCBIfam" id="TIGR00254">
    <property type="entry name" value="GGDEF"/>
    <property type="match status" value="1"/>
</dbReference>
<keyword evidence="6" id="KW-1185">Reference proteome</keyword>
<evidence type="ECO:0000259" key="3">
    <source>
        <dbReference type="PROSITE" id="PS50887"/>
    </source>
</evidence>
<dbReference type="Gene3D" id="3.30.450.20">
    <property type="entry name" value="PAS domain"/>
    <property type="match status" value="1"/>
</dbReference>
<dbReference type="PANTHER" id="PTHR44757:SF2">
    <property type="entry name" value="BIOFILM ARCHITECTURE MAINTENANCE PROTEIN MBAA"/>
    <property type="match status" value="1"/>
</dbReference>
<dbReference type="InterPro" id="IPR000160">
    <property type="entry name" value="GGDEF_dom"/>
</dbReference>
<dbReference type="InterPro" id="IPR052155">
    <property type="entry name" value="Biofilm_reg_signaling"/>
</dbReference>
<evidence type="ECO:0000313" key="6">
    <source>
        <dbReference type="Proteomes" id="UP001642900"/>
    </source>
</evidence>
<organism evidence="5 6">
    <name type="scientific">Allomesorhizobium camelthorni</name>
    <dbReference type="NCBI Taxonomy" id="475069"/>
    <lineage>
        <taxon>Bacteria</taxon>
        <taxon>Pseudomonadati</taxon>
        <taxon>Pseudomonadota</taxon>
        <taxon>Alphaproteobacteria</taxon>
        <taxon>Hyphomicrobiales</taxon>
        <taxon>Phyllobacteriaceae</taxon>
        <taxon>Allomesorhizobium</taxon>
    </lineage>
</organism>
<evidence type="ECO:0000256" key="1">
    <source>
        <dbReference type="PROSITE-ProRule" id="PRU00244"/>
    </source>
</evidence>
<feature type="domain" description="MHYT" evidence="4">
    <location>
        <begin position="12"/>
        <end position="199"/>
    </location>
</feature>
<feature type="transmembrane region" description="Helical" evidence="1">
    <location>
        <begin position="84"/>
        <end position="104"/>
    </location>
</feature>
<dbReference type="CDD" id="cd01949">
    <property type="entry name" value="GGDEF"/>
    <property type="match status" value="1"/>
</dbReference>
<dbReference type="SMART" id="SM00052">
    <property type="entry name" value="EAL"/>
    <property type="match status" value="1"/>
</dbReference>
<feature type="domain" description="EAL" evidence="2">
    <location>
        <begin position="537"/>
        <end position="787"/>
    </location>
</feature>
<dbReference type="GO" id="GO:0016020">
    <property type="term" value="C:membrane"/>
    <property type="evidence" value="ECO:0007669"/>
    <property type="project" value="UniProtKB-UniRule"/>
</dbReference>
<feature type="transmembrane region" description="Helical" evidence="1">
    <location>
        <begin position="111"/>
        <end position="133"/>
    </location>
</feature>
<dbReference type="PROSITE" id="PS50883">
    <property type="entry name" value="EAL"/>
    <property type="match status" value="1"/>
</dbReference>
<dbReference type="Pfam" id="PF00990">
    <property type="entry name" value="GGDEF"/>
    <property type="match status" value="1"/>
</dbReference>
<comment type="caution">
    <text evidence="5">The sequence shown here is derived from an EMBL/GenBank/DDBJ whole genome shotgun (WGS) entry which is preliminary data.</text>
</comment>
<feature type="transmembrane region" description="Helical" evidence="1">
    <location>
        <begin position="139"/>
        <end position="161"/>
    </location>
</feature>
<dbReference type="PANTHER" id="PTHR44757">
    <property type="entry name" value="DIGUANYLATE CYCLASE DGCP"/>
    <property type="match status" value="1"/>
</dbReference>
<dbReference type="EMBL" id="JAAKZF010000018">
    <property type="protein sequence ID" value="NGO52452.1"/>
    <property type="molecule type" value="Genomic_DNA"/>
</dbReference>
<dbReference type="InterPro" id="IPR000014">
    <property type="entry name" value="PAS"/>
</dbReference>
<evidence type="ECO:0000259" key="4">
    <source>
        <dbReference type="PROSITE" id="PS50924"/>
    </source>
</evidence>
<proteinExistence type="predicted"/>
<evidence type="ECO:0000259" key="2">
    <source>
        <dbReference type="PROSITE" id="PS50883"/>
    </source>
</evidence>
<dbReference type="InterPro" id="IPR043128">
    <property type="entry name" value="Rev_trsase/Diguanyl_cyclase"/>
</dbReference>
<dbReference type="Gene3D" id="3.30.70.270">
    <property type="match status" value="1"/>
</dbReference>
<dbReference type="Pfam" id="PF00563">
    <property type="entry name" value="EAL"/>
    <property type="match status" value="1"/>
</dbReference>
<accession>A0A6G4WCE5</accession>
<feature type="transmembrane region" description="Helical" evidence="1">
    <location>
        <begin position="173"/>
        <end position="195"/>
    </location>
</feature>
<dbReference type="FunFam" id="3.30.70.270:FF:000001">
    <property type="entry name" value="Diguanylate cyclase domain protein"/>
    <property type="match status" value="1"/>
</dbReference>